<comment type="caution">
    <text evidence="3">The sequence shown here is derived from an EMBL/GenBank/DDBJ whole genome shotgun (WGS) entry which is preliminary data.</text>
</comment>
<keyword evidence="1" id="KW-0732">Signal</keyword>
<reference evidence="3 4" key="1">
    <citation type="submission" date="2018-03" db="EMBL/GenBank/DDBJ databases">
        <title>The draft genome of Zobellella taiwanensis JCM 13381.</title>
        <authorList>
            <person name="Liu L."/>
            <person name="Li L."/>
            <person name="Wang T."/>
            <person name="Zhang X."/>
            <person name="Liang L."/>
        </authorList>
    </citation>
    <scope>NUCLEOTIDE SEQUENCE [LARGE SCALE GENOMIC DNA]</scope>
    <source>
        <strain evidence="3 4">JCM 13381</strain>
    </source>
</reference>
<proteinExistence type="predicted"/>
<dbReference type="SUPFAM" id="SSF159594">
    <property type="entry name" value="XCC0632-like"/>
    <property type="match status" value="1"/>
</dbReference>
<dbReference type="RefSeq" id="WP_106452092.1">
    <property type="nucleotide sequence ID" value="NZ_PXYH01000002.1"/>
</dbReference>
<protein>
    <recommendedName>
        <fullName evidence="2">ABC-type transport auxiliary lipoprotein component domain-containing protein</fullName>
    </recommendedName>
</protein>
<sequence>MIQTACRRLPALLLLLGLAACSAAPGGGQPGYLLPAGTAAATHPEAGAAIAVAPVRVADFLDGEGIVMQLSDIEVYPARQHLWAQELPGQLQQLLQQRLAAALPATQVVSRGQPLLAGLPAREVRLRLDRFQGRYDGVALAQGQWQLLDGQGRLLAQADFSVARPLPEDGYPALVRTLAAAWEQVADELAAELALGL</sequence>
<organism evidence="3 4">
    <name type="scientific">Zobellella taiwanensis</name>
    <dbReference type="NCBI Taxonomy" id="347535"/>
    <lineage>
        <taxon>Bacteria</taxon>
        <taxon>Pseudomonadati</taxon>
        <taxon>Pseudomonadota</taxon>
        <taxon>Gammaproteobacteria</taxon>
        <taxon>Aeromonadales</taxon>
        <taxon>Aeromonadaceae</taxon>
        <taxon>Zobellella</taxon>
    </lineage>
</organism>
<feature type="signal peptide" evidence="1">
    <location>
        <begin position="1"/>
        <end position="23"/>
    </location>
</feature>
<evidence type="ECO:0000313" key="4">
    <source>
        <dbReference type="Proteomes" id="UP000242181"/>
    </source>
</evidence>
<evidence type="ECO:0000259" key="2">
    <source>
        <dbReference type="Pfam" id="PF03886"/>
    </source>
</evidence>
<dbReference type="Pfam" id="PF03886">
    <property type="entry name" value="ABC_trans_aux"/>
    <property type="match status" value="1"/>
</dbReference>
<keyword evidence="4" id="KW-1185">Reference proteome</keyword>
<name>A0A2P7RAA2_9GAMM</name>
<feature type="chain" id="PRO_5015151590" description="ABC-type transport auxiliary lipoprotein component domain-containing protein" evidence="1">
    <location>
        <begin position="24"/>
        <end position="197"/>
    </location>
</feature>
<dbReference type="Proteomes" id="UP000242181">
    <property type="component" value="Unassembled WGS sequence"/>
</dbReference>
<dbReference type="Gene3D" id="3.40.50.10610">
    <property type="entry name" value="ABC-type transport auxiliary lipoprotein component"/>
    <property type="match status" value="1"/>
</dbReference>
<feature type="domain" description="ABC-type transport auxiliary lipoprotein component" evidence="2">
    <location>
        <begin position="32"/>
        <end position="190"/>
    </location>
</feature>
<gene>
    <name evidence="3" type="ORF">C7I36_02105</name>
</gene>
<evidence type="ECO:0000313" key="3">
    <source>
        <dbReference type="EMBL" id="PSJ47167.1"/>
    </source>
</evidence>
<dbReference type="EMBL" id="PXYH01000002">
    <property type="protein sequence ID" value="PSJ47167.1"/>
    <property type="molecule type" value="Genomic_DNA"/>
</dbReference>
<dbReference type="InterPro" id="IPR005586">
    <property type="entry name" value="ABC_trans_aux"/>
</dbReference>
<dbReference type="PROSITE" id="PS51257">
    <property type="entry name" value="PROKAR_LIPOPROTEIN"/>
    <property type="match status" value="1"/>
</dbReference>
<evidence type="ECO:0000256" key="1">
    <source>
        <dbReference type="SAM" id="SignalP"/>
    </source>
</evidence>
<dbReference type="AlphaFoldDB" id="A0A2P7RAA2"/>
<dbReference type="OrthoDB" id="5600407at2"/>
<accession>A0A2P7RAA2</accession>